<reference evidence="4" key="1">
    <citation type="submission" date="2025-08" db="UniProtKB">
        <authorList>
            <consortium name="RefSeq"/>
        </authorList>
    </citation>
    <scope>IDENTIFICATION</scope>
    <source>
        <tissue evidence="4">Tentacle</tissue>
    </source>
</reference>
<dbReference type="FunFam" id="2.30.29.30:FF:000286">
    <property type="entry name" value="PH-protein kinase domain containing protein"/>
    <property type="match status" value="1"/>
</dbReference>
<feature type="region of interest" description="Disordered" evidence="1">
    <location>
        <begin position="294"/>
        <end position="315"/>
    </location>
</feature>
<dbReference type="Proteomes" id="UP000515163">
    <property type="component" value="Unplaced"/>
</dbReference>
<dbReference type="PROSITE" id="PS50003">
    <property type="entry name" value="PH_DOMAIN"/>
    <property type="match status" value="2"/>
</dbReference>
<gene>
    <name evidence="4" type="primary">LOC116304545</name>
</gene>
<dbReference type="RefSeq" id="XP_031570153.1">
    <property type="nucleotide sequence ID" value="XM_031714293.1"/>
</dbReference>
<dbReference type="PANTHER" id="PTHR14336">
    <property type="entry name" value="TANDEM PH DOMAIN CONTAINING PROTEIN"/>
    <property type="match status" value="1"/>
</dbReference>
<dbReference type="InterPro" id="IPR051707">
    <property type="entry name" value="PI-Interact_SigTrans_Reg"/>
</dbReference>
<proteinExistence type="predicted"/>
<dbReference type="OrthoDB" id="185175at2759"/>
<dbReference type="InParanoid" id="A0A6P8IVJ5"/>
<dbReference type="KEGG" id="aten:116304545"/>
<feature type="domain" description="PH" evidence="2">
    <location>
        <begin position="7"/>
        <end position="116"/>
    </location>
</feature>
<evidence type="ECO:0000313" key="4">
    <source>
        <dbReference type="RefSeq" id="XP_031570153.1"/>
    </source>
</evidence>
<dbReference type="InterPro" id="IPR001849">
    <property type="entry name" value="PH_domain"/>
</dbReference>
<evidence type="ECO:0000256" key="1">
    <source>
        <dbReference type="SAM" id="MobiDB-lite"/>
    </source>
</evidence>
<protein>
    <submittedName>
        <fullName evidence="4">Pleckstrin homology domain-containing family A member 1-like isoform X1</fullName>
    </submittedName>
</protein>
<keyword evidence="3" id="KW-1185">Reference proteome</keyword>
<dbReference type="FunCoup" id="A0A6P8IVJ5">
    <property type="interactions" value="1135"/>
</dbReference>
<dbReference type="Pfam" id="PF00169">
    <property type="entry name" value="PH"/>
    <property type="match status" value="2"/>
</dbReference>
<dbReference type="InterPro" id="IPR011993">
    <property type="entry name" value="PH-like_dom_sf"/>
</dbReference>
<sequence length="333" mass="38456">MPYRDDFSRLCGAIFYKDKDGNWDRKLAILDEEECLFRFFNPYAFCPKTEKLWNCPDGEINTRLITKIEKKEDSASEESVSQYFEIQMFDTAKHFLKAETEEEIDEWINNLHRVVVDPTRRQEGKIRRTIKNTLPRESEQKAPTSEAQLDQSPEHISYETKIIGGVVVRRPVSKKVDSDTESLSGGSHFRSMSGGPGIKTIKEGYMYKKGAVVRNWKKRYFRLDRNKLGYYEKDTDKEPIRSIANIDIMFVRTCASNEGNRENLFEVITPSRTFTIQADTQEEMESWVKEIQKTTNSIQGRSSSDPETASTTTTTVTDNKRCLSVSYYSTTAV</sequence>
<feature type="compositionally biased region" description="Low complexity" evidence="1">
    <location>
        <begin position="302"/>
        <end position="315"/>
    </location>
</feature>
<dbReference type="AlphaFoldDB" id="A0A6P8IVJ5"/>
<name>A0A6P8IVJ5_ACTTE</name>
<accession>A0A6P8IVJ5</accession>
<feature type="compositionally biased region" description="Polar residues" evidence="1">
    <location>
        <begin position="141"/>
        <end position="151"/>
    </location>
</feature>
<dbReference type="GeneID" id="116304545"/>
<dbReference type="SMART" id="SM00233">
    <property type="entry name" value="PH"/>
    <property type="match status" value="2"/>
</dbReference>
<feature type="domain" description="PH" evidence="2">
    <location>
        <begin position="199"/>
        <end position="296"/>
    </location>
</feature>
<dbReference type="SUPFAM" id="SSF50729">
    <property type="entry name" value="PH domain-like"/>
    <property type="match status" value="2"/>
</dbReference>
<organism evidence="3 4">
    <name type="scientific">Actinia tenebrosa</name>
    <name type="common">Australian red waratah sea anemone</name>
    <dbReference type="NCBI Taxonomy" id="6105"/>
    <lineage>
        <taxon>Eukaryota</taxon>
        <taxon>Metazoa</taxon>
        <taxon>Cnidaria</taxon>
        <taxon>Anthozoa</taxon>
        <taxon>Hexacorallia</taxon>
        <taxon>Actiniaria</taxon>
        <taxon>Actiniidae</taxon>
        <taxon>Actinia</taxon>
    </lineage>
</organism>
<feature type="region of interest" description="Disordered" evidence="1">
    <location>
        <begin position="131"/>
        <end position="152"/>
    </location>
</feature>
<dbReference type="Gene3D" id="2.30.29.30">
    <property type="entry name" value="Pleckstrin-homology domain (PH domain)/Phosphotyrosine-binding domain (PTB)"/>
    <property type="match status" value="2"/>
</dbReference>
<evidence type="ECO:0000313" key="3">
    <source>
        <dbReference type="Proteomes" id="UP000515163"/>
    </source>
</evidence>
<dbReference type="PANTHER" id="PTHR14336:SF8">
    <property type="entry name" value="PROTEIN OPY1"/>
    <property type="match status" value="1"/>
</dbReference>
<evidence type="ECO:0000259" key="2">
    <source>
        <dbReference type="PROSITE" id="PS50003"/>
    </source>
</evidence>